<dbReference type="AlphaFoldDB" id="A0AAD2FJL1"/>
<organism evidence="2 3">
    <name type="scientific">Cylindrotheca closterium</name>
    <dbReference type="NCBI Taxonomy" id="2856"/>
    <lineage>
        <taxon>Eukaryota</taxon>
        <taxon>Sar</taxon>
        <taxon>Stramenopiles</taxon>
        <taxon>Ochrophyta</taxon>
        <taxon>Bacillariophyta</taxon>
        <taxon>Bacillariophyceae</taxon>
        <taxon>Bacillariophycidae</taxon>
        <taxon>Bacillariales</taxon>
        <taxon>Bacillariaceae</taxon>
        <taxon>Cylindrotheca</taxon>
    </lineage>
</organism>
<keyword evidence="3" id="KW-1185">Reference proteome</keyword>
<dbReference type="SUPFAM" id="SSF54695">
    <property type="entry name" value="POZ domain"/>
    <property type="match status" value="1"/>
</dbReference>
<comment type="caution">
    <text evidence="2">The sequence shown here is derived from an EMBL/GenBank/DDBJ whole genome shotgun (WGS) entry which is preliminary data.</text>
</comment>
<proteinExistence type="predicted"/>
<dbReference type="InterPro" id="IPR000210">
    <property type="entry name" value="BTB/POZ_dom"/>
</dbReference>
<protein>
    <recommendedName>
        <fullName evidence="1">BTB domain-containing protein</fullName>
    </recommendedName>
</protein>
<dbReference type="PROSITE" id="PS50097">
    <property type="entry name" value="BTB"/>
    <property type="match status" value="1"/>
</dbReference>
<feature type="domain" description="BTB" evidence="1">
    <location>
        <begin position="22"/>
        <end position="89"/>
    </location>
</feature>
<dbReference type="PANTHER" id="PTHR46306:SF1">
    <property type="entry name" value="BTB_POZ DOMAIN-CONTAINING PROTEIN 9"/>
    <property type="match status" value="1"/>
</dbReference>
<dbReference type="GO" id="GO:0005737">
    <property type="term" value="C:cytoplasm"/>
    <property type="evidence" value="ECO:0007669"/>
    <property type="project" value="TreeGrafter"/>
</dbReference>
<dbReference type="CDD" id="cd18186">
    <property type="entry name" value="BTB_POZ_ZBTB_KLHL-like"/>
    <property type="match status" value="1"/>
</dbReference>
<dbReference type="Gene3D" id="3.30.710.10">
    <property type="entry name" value="Potassium Channel Kv1.1, Chain A"/>
    <property type="match status" value="1"/>
</dbReference>
<dbReference type="EMBL" id="CAKOGP040001224">
    <property type="protein sequence ID" value="CAJ1944577.1"/>
    <property type="molecule type" value="Genomic_DNA"/>
</dbReference>
<dbReference type="SMART" id="SM00225">
    <property type="entry name" value="BTB"/>
    <property type="match status" value="1"/>
</dbReference>
<evidence type="ECO:0000259" key="1">
    <source>
        <dbReference type="PROSITE" id="PS50097"/>
    </source>
</evidence>
<gene>
    <name evidence="2" type="ORF">CYCCA115_LOCUS8957</name>
</gene>
<dbReference type="InterPro" id="IPR011333">
    <property type="entry name" value="SKP1/BTB/POZ_sf"/>
</dbReference>
<dbReference type="Proteomes" id="UP001295423">
    <property type="component" value="Unassembled WGS sequence"/>
</dbReference>
<dbReference type="Pfam" id="PF00651">
    <property type="entry name" value="BTB"/>
    <property type="match status" value="1"/>
</dbReference>
<sequence length="568" mass="63970">MIAVQNPVIHDLWEAIHDDEMSDISLIGHDGEVRANRFILAARSKVLKKMLYGPFLESQSTEIPMYEYEKIILEAVVEFCCKNEISKFRLYIHRNALSARRLVRLFKAADYLQLTGLAKLVAQMAHNLTTRYPPLACAVYDEADYDNKVSNDSLMMIQCRPYVTLPPDDDTGGGVDQLSEIKLLTIYKDKEVKASELFLFEMLQKWREHSESANATDVAKICGAFIQLENIEPQDLLGVVMKSDFCSQKQITDAITRQALRASQNKVWSLSSRGRPNIERILVEGAGSKDSNGIYYKIEGLSNGELYSKREVACGQQHVYTLSVSVNKDNSTVECRIFCSKLLTHGGTMKMIKTRPCDPTFQPILQITRMSEETIDEQKITVLQVSDGENFIAVTLTPRFNTAKKYKELGQNTLIKVLGFERTMRDGKTSFQINKLCIISQDPGHRFGNPVHYFDVYDDVEDDDAASIVQRNIEPIENEIYQNLLRVPPVPAEAKGDKALLELYSCQYPLNEKPVDSKIPNIGWQIDSQGIAPGPRCRWIPSPQKEPETASMSANVKTAAIAGSSSYL</sequence>
<evidence type="ECO:0000313" key="3">
    <source>
        <dbReference type="Proteomes" id="UP001295423"/>
    </source>
</evidence>
<reference evidence="2" key="1">
    <citation type="submission" date="2023-08" db="EMBL/GenBank/DDBJ databases">
        <authorList>
            <person name="Audoor S."/>
            <person name="Bilcke G."/>
        </authorList>
    </citation>
    <scope>NUCLEOTIDE SEQUENCE</scope>
</reference>
<dbReference type="InterPro" id="IPR052407">
    <property type="entry name" value="BTB_POZ_domain_cont_9"/>
</dbReference>
<evidence type="ECO:0000313" key="2">
    <source>
        <dbReference type="EMBL" id="CAJ1944577.1"/>
    </source>
</evidence>
<dbReference type="PANTHER" id="PTHR46306">
    <property type="entry name" value="BTB/POZ DOMAIN-CONTAINING PROTEIN 9"/>
    <property type="match status" value="1"/>
</dbReference>
<accession>A0AAD2FJL1</accession>
<name>A0AAD2FJL1_9STRA</name>